<keyword evidence="9" id="KW-0012">Acyltransferase</keyword>
<dbReference type="SMART" id="SM00825">
    <property type="entry name" value="PKS_KS"/>
    <property type="match status" value="1"/>
</dbReference>
<evidence type="ECO:0000256" key="1">
    <source>
        <dbReference type="ARBA" id="ARBA00022450"/>
    </source>
</evidence>
<evidence type="ECO:0000313" key="9">
    <source>
        <dbReference type="EMBL" id="SPT95503.1"/>
    </source>
</evidence>
<protein>
    <submittedName>
        <fullName evidence="9">Polyketide synthase subunit</fullName>
        <ecNumber evidence="9">2.3.1.41</ecNumber>
    </submittedName>
</protein>
<dbReference type="GO" id="GO:0006633">
    <property type="term" value="P:fatty acid biosynthetic process"/>
    <property type="evidence" value="ECO:0007669"/>
    <property type="project" value="InterPro"/>
</dbReference>
<comment type="similarity">
    <text evidence="7">Belongs to the thiolase-like superfamily. Beta-ketoacyl-ACP synthases family.</text>
</comment>
<dbReference type="Pfam" id="PF02801">
    <property type="entry name" value="Ketoacyl-synt_C"/>
    <property type="match status" value="1"/>
</dbReference>
<dbReference type="InterPro" id="IPR020841">
    <property type="entry name" value="PKS_Beta-ketoAc_synthase_dom"/>
</dbReference>
<gene>
    <name evidence="9" type="primary">ppsE</name>
    <name evidence="9" type="ORF">NCTC7582_00004</name>
</gene>
<dbReference type="Pfam" id="PF16197">
    <property type="entry name" value="KAsynt_C_assoc"/>
    <property type="match status" value="1"/>
</dbReference>
<evidence type="ECO:0000256" key="3">
    <source>
        <dbReference type="ARBA" id="ARBA00022679"/>
    </source>
</evidence>
<evidence type="ECO:0000256" key="4">
    <source>
        <dbReference type="ARBA" id="ARBA00022832"/>
    </source>
</evidence>
<dbReference type="InterPro" id="IPR018201">
    <property type="entry name" value="Ketoacyl_synth_AS"/>
</dbReference>
<dbReference type="PANTHER" id="PTHR43775">
    <property type="entry name" value="FATTY ACID SYNTHASE"/>
    <property type="match status" value="1"/>
</dbReference>
<evidence type="ECO:0000313" key="10">
    <source>
        <dbReference type="Proteomes" id="UP000251431"/>
    </source>
</evidence>
<dbReference type="InterPro" id="IPR016039">
    <property type="entry name" value="Thiolase-like"/>
</dbReference>
<dbReference type="GO" id="GO:0004312">
    <property type="term" value="F:fatty acid synthase activity"/>
    <property type="evidence" value="ECO:0007669"/>
    <property type="project" value="TreeGrafter"/>
</dbReference>
<dbReference type="GO" id="GO:0004315">
    <property type="term" value="F:3-oxoacyl-[acyl-carrier-protein] synthase activity"/>
    <property type="evidence" value="ECO:0007669"/>
    <property type="project" value="UniProtKB-EC"/>
</dbReference>
<sequence length="671" mass="74480">MYTDNRFIEFTDIAIIGMSGRFPNAYTIEEFFNNLKNEKESIRLLNDDELKEAGVSEELLKNTSYKKYGSVLNNIKEFDNEFFDFTPYEAKITDPQHRIFLECVWEALEDAGYIPNKYKGIIGLYGSTSMSSYLLSNILKSEDVFKEGINYPILIANDKDYLCTRASYKLDLRGPSMTVQTACSSSLVAIHLACQSLINQECDIALAGGVSITVPQTSGYLYKEGGILSKDGHCRAFDDQASGTVKGNGCGIVTLKRLEEAIEDRDTIYAVIKGTSINNDGANKIGFTAPSIQGQAKVIDEALALTGISPNKIGYVETHGTGTPLGDPIEIRALSQAFQSTDKKQFCAIGSLKTNIGHLDAAAGVANIIKTALCLNNNVIPGSLNFSTENKQIDFENSPFYVNSSTKELEDEELNYAGVSAFGIGGTNAHAILTKAPSITKENHRLENYIFIFSGKNHKTLKQIEENLSNFLVQKEEMSLIDVAYTLGVGRDDFSVRNFVIGKTKEAIIEKMSSPSFKNEGNQKQMSELSYIWKLSDDQDKEIYRELYANVSYFGKTLNVISTEIEKIFGQKVTSKQLLGISNWEDTSISEEGKDILSTFANSYALAKLLEKFGLQPDSIYCQNKVQTYVAACITKSITLENTLQLLQKHTINEEVEIADIKSIKNQRYLL</sequence>
<dbReference type="CDD" id="cd00833">
    <property type="entry name" value="PKS"/>
    <property type="match status" value="1"/>
</dbReference>
<dbReference type="SUPFAM" id="SSF53901">
    <property type="entry name" value="Thiolase-like"/>
    <property type="match status" value="1"/>
</dbReference>
<evidence type="ECO:0000256" key="6">
    <source>
        <dbReference type="ARBA" id="ARBA00023268"/>
    </source>
</evidence>
<evidence type="ECO:0000256" key="2">
    <source>
        <dbReference type="ARBA" id="ARBA00022553"/>
    </source>
</evidence>
<dbReference type="EMBL" id="UAQE01000001">
    <property type="protein sequence ID" value="SPT95503.1"/>
    <property type="molecule type" value="Genomic_DNA"/>
</dbReference>
<dbReference type="Proteomes" id="UP000251431">
    <property type="component" value="Unassembled WGS sequence"/>
</dbReference>
<name>A0A2X0XE32_9BACI</name>
<evidence type="ECO:0000259" key="8">
    <source>
        <dbReference type="PROSITE" id="PS52004"/>
    </source>
</evidence>
<dbReference type="EC" id="2.3.1.41" evidence="9"/>
<feature type="domain" description="Ketosynthase family 3 (KS3)" evidence="8">
    <location>
        <begin position="10"/>
        <end position="435"/>
    </location>
</feature>
<dbReference type="InterPro" id="IPR050091">
    <property type="entry name" value="PKS_NRPS_Biosynth_Enz"/>
</dbReference>
<keyword evidence="1" id="KW-0596">Phosphopantetheine</keyword>
<dbReference type="InterPro" id="IPR014031">
    <property type="entry name" value="Ketoacyl_synth_C"/>
</dbReference>
<keyword evidence="5" id="KW-0443">Lipid metabolism</keyword>
<keyword evidence="3 7" id="KW-0808">Transferase</keyword>
<dbReference type="InterPro" id="IPR014030">
    <property type="entry name" value="Ketoacyl_synth_N"/>
</dbReference>
<dbReference type="Gene3D" id="3.40.47.10">
    <property type="match status" value="1"/>
</dbReference>
<dbReference type="FunFam" id="3.40.47.10:FF:000042">
    <property type="entry name" value="Polyketide synthase Pks13"/>
    <property type="match status" value="1"/>
</dbReference>
<reference evidence="9 10" key="1">
    <citation type="submission" date="2018-06" db="EMBL/GenBank/DDBJ databases">
        <authorList>
            <consortium name="Pathogen Informatics"/>
            <person name="Doyle S."/>
        </authorList>
    </citation>
    <scope>NUCLEOTIDE SEQUENCE [LARGE SCALE GENOMIC DNA]</scope>
    <source>
        <strain evidence="9 10">NCTC7582</strain>
    </source>
</reference>
<evidence type="ECO:0000256" key="5">
    <source>
        <dbReference type="ARBA" id="ARBA00023098"/>
    </source>
</evidence>
<accession>A0A2X0XE32</accession>
<dbReference type="Pfam" id="PF00109">
    <property type="entry name" value="ketoacyl-synt"/>
    <property type="match status" value="1"/>
</dbReference>
<dbReference type="PANTHER" id="PTHR43775:SF37">
    <property type="entry name" value="SI:DKEY-61P9.11"/>
    <property type="match status" value="1"/>
</dbReference>
<keyword evidence="4" id="KW-0276">Fatty acid metabolism</keyword>
<keyword evidence="6" id="KW-0511">Multifunctional enzyme</keyword>
<keyword evidence="2" id="KW-0597">Phosphoprotein</keyword>
<dbReference type="Gene3D" id="1.10.1240.100">
    <property type="match status" value="1"/>
</dbReference>
<dbReference type="AlphaFoldDB" id="A0A2X0XE32"/>
<dbReference type="PROSITE" id="PS00606">
    <property type="entry name" value="KS3_1"/>
    <property type="match status" value="1"/>
</dbReference>
<dbReference type="RefSeq" id="WP_181574597.1">
    <property type="nucleotide sequence ID" value="NZ_UAQE01000001.1"/>
</dbReference>
<dbReference type="InterPro" id="IPR032821">
    <property type="entry name" value="PKS_assoc"/>
</dbReference>
<evidence type="ECO:0000256" key="7">
    <source>
        <dbReference type="RuleBase" id="RU003694"/>
    </source>
</evidence>
<dbReference type="PROSITE" id="PS52004">
    <property type="entry name" value="KS3_2"/>
    <property type="match status" value="1"/>
</dbReference>
<proteinExistence type="inferred from homology"/>
<organism evidence="9 10">
    <name type="scientific">Lysinibacillus capsici</name>
    <dbReference type="NCBI Taxonomy" id="2115968"/>
    <lineage>
        <taxon>Bacteria</taxon>
        <taxon>Bacillati</taxon>
        <taxon>Bacillota</taxon>
        <taxon>Bacilli</taxon>
        <taxon>Bacillales</taxon>
        <taxon>Bacillaceae</taxon>
        <taxon>Lysinibacillus</taxon>
    </lineage>
</organism>